<dbReference type="AlphaFoldDB" id="A0A1F6WNN6"/>
<reference evidence="1 2" key="1">
    <citation type="journal article" date="2016" name="Nat. Commun.">
        <title>Thousands of microbial genomes shed light on interconnected biogeochemical processes in an aquifer system.</title>
        <authorList>
            <person name="Anantharaman K."/>
            <person name="Brown C.T."/>
            <person name="Hug L.A."/>
            <person name="Sharon I."/>
            <person name="Castelle C.J."/>
            <person name="Probst A.J."/>
            <person name="Thomas B.C."/>
            <person name="Singh A."/>
            <person name="Wilkins M.J."/>
            <person name="Karaoz U."/>
            <person name="Brodie E.L."/>
            <person name="Williams K.H."/>
            <person name="Hubbard S.S."/>
            <person name="Banfield J.F."/>
        </authorList>
    </citation>
    <scope>NUCLEOTIDE SEQUENCE [LARGE SCALE GENOMIC DNA]</scope>
</reference>
<dbReference type="Proteomes" id="UP000179448">
    <property type="component" value="Unassembled WGS sequence"/>
</dbReference>
<dbReference type="EMBL" id="MFUQ01000016">
    <property type="protein sequence ID" value="OGI83490.1"/>
    <property type="molecule type" value="Genomic_DNA"/>
</dbReference>
<sequence>MCKTESCTDDGSISLVASNGSMLLFEVKYKFDYASVTQDALVSIFERVHHHITLVPFISEMEGKITDDGYDVRVYHLLSDSQRKRNESYKTPSMASVKMCIIDGERVIPFFIYEVMEIRENKYQNLGHNLGYASHGKYGMIFVSPKFLCNMRVQYMGNLWYNMENSMRGIRAEMILEEILQFLWNEGYISRFRRGNAKEDTEGHDFVISFGDIKIPLQCKSSGRGCQKHMELHPDVPVVLIDNEAYEVDPNEVILAVAKTILGFIASAGENAE</sequence>
<name>A0A1F6WNN6_9BACT</name>
<evidence type="ECO:0000313" key="1">
    <source>
        <dbReference type="EMBL" id="OGI83490.1"/>
    </source>
</evidence>
<organism evidence="1 2">
    <name type="scientific">Candidatus Nomurabacteria bacterium RIFCSPLOWO2_01_FULL_36_10b</name>
    <dbReference type="NCBI Taxonomy" id="1801766"/>
    <lineage>
        <taxon>Bacteria</taxon>
        <taxon>Candidatus Nomuraibacteriota</taxon>
    </lineage>
</organism>
<proteinExistence type="predicted"/>
<comment type="caution">
    <text evidence="1">The sequence shown here is derived from an EMBL/GenBank/DDBJ whole genome shotgun (WGS) entry which is preliminary data.</text>
</comment>
<evidence type="ECO:0000313" key="2">
    <source>
        <dbReference type="Proteomes" id="UP000179448"/>
    </source>
</evidence>
<accession>A0A1F6WNN6</accession>
<gene>
    <name evidence="1" type="ORF">A2997_00685</name>
</gene>
<protein>
    <submittedName>
        <fullName evidence="1">Uncharacterized protein</fullName>
    </submittedName>
</protein>